<dbReference type="AlphaFoldDB" id="A0A5N3ZY94"/>
<dbReference type="PANTHER" id="PTHR33053">
    <property type="entry name" value="PROTEIN, PUTATIVE-RELATED"/>
    <property type="match status" value="1"/>
</dbReference>
<dbReference type="InParanoid" id="A0A5N3ZY94"/>
<name>A0A5N3ZY94_PHOPY</name>
<dbReference type="PANTHER" id="PTHR33053:SF25">
    <property type="entry name" value="TRANSPOSASE DOMAIN-CONTAINING PROTEIN"/>
    <property type="match status" value="1"/>
</dbReference>
<keyword evidence="2" id="KW-1185">Reference proteome</keyword>
<feature type="non-terminal residue" evidence="1">
    <location>
        <position position="106"/>
    </location>
</feature>
<comment type="caution">
    <text evidence="1">The sequence shown here is derived from an EMBL/GenBank/DDBJ whole genome shotgun (WGS) entry which is preliminary data.</text>
</comment>
<gene>
    <name evidence="1" type="ORF">PPYR_15647</name>
</gene>
<sequence>MYDHFITLHVSIRILCGKSSDEELLYSEKILIHFVNQFITLYGVELVSHNIHGLIHLTDDVRRLGPLDSFSAFPFENFMRVLKGFLRKHDKPLHQLHRRYVLKYKK</sequence>
<accession>A0A5N3ZY94</accession>
<evidence type="ECO:0000313" key="2">
    <source>
        <dbReference type="Proteomes" id="UP000327044"/>
    </source>
</evidence>
<protein>
    <submittedName>
        <fullName evidence="1">Uncharacterized protein</fullName>
    </submittedName>
</protein>
<organism evidence="1 2">
    <name type="scientific">Photinus pyralis</name>
    <name type="common">Common eastern firefly</name>
    <name type="synonym">Lampyris pyralis</name>
    <dbReference type="NCBI Taxonomy" id="7054"/>
    <lineage>
        <taxon>Eukaryota</taxon>
        <taxon>Metazoa</taxon>
        <taxon>Ecdysozoa</taxon>
        <taxon>Arthropoda</taxon>
        <taxon>Hexapoda</taxon>
        <taxon>Insecta</taxon>
        <taxon>Pterygota</taxon>
        <taxon>Neoptera</taxon>
        <taxon>Endopterygota</taxon>
        <taxon>Coleoptera</taxon>
        <taxon>Polyphaga</taxon>
        <taxon>Elateriformia</taxon>
        <taxon>Elateroidea</taxon>
        <taxon>Lampyridae</taxon>
        <taxon>Lampyrinae</taxon>
        <taxon>Photinus</taxon>
    </lineage>
</organism>
<reference evidence="1 2" key="1">
    <citation type="journal article" date="2018" name="Elife">
        <title>Firefly genomes illuminate parallel origins of bioluminescence in beetles.</title>
        <authorList>
            <person name="Fallon T.R."/>
            <person name="Lower S.E."/>
            <person name="Chang C.H."/>
            <person name="Bessho-Uehara M."/>
            <person name="Martin G.J."/>
            <person name="Bewick A.J."/>
            <person name="Behringer M."/>
            <person name="Debat H.J."/>
            <person name="Wong I."/>
            <person name="Day J.C."/>
            <person name="Suvorov A."/>
            <person name="Silva C.J."/>
            <person name="Stanger-Hall K.F."/>
            <person name="Hall D.W."/>
            <person name="Schmitz R.J."/>
            <person name="Nelson D.R."/>
            <person name="Lewis S.M."/>
            <person name="Shigenobu S."/>
            <person name="Bybee S.M."/>
            <person name="Larracuente A.M."/>
            <person name="Oba Y."/>
            <person name="Weng J.K."/>
        </authorList>
    </citation>
    <scope>NUCLEOTIDE SEQUENCE [LARGE SCALE GENOMIC DNA]</scope>
    <source>
        <strain evidence="1">1611_PpyrPB1</strain>
        <tissue evidence="1">Whole body</tissue>
    </source>
</reference>
<dbReference type="Proteomes" id="UP000327044">
    <property type="component" value="Unassembled WGS sequence"/>
</dbReference>
<proteinExistence type="predicted"/>
<dbReference type="EMBL" id="VVIM01002030">
    <property type="protein sequence ID" value="KAB0790035.1"/>
    <property type="molecule type" value="Genomic_DNA"/>
</dbReference>
<evidence type="ECO:0000313" key="1">
    <source>
        <dbReference type="EMBL" id="KAB0790035.1"/>
    </source>
</evidence>